<protein>
    <recommendedName>
        <fullName evidence="1">AB hydrolase-1 domain-containing protein</fullName>
    </recommendedName>
</protein>
<dbReference type="PANTHER" id="PTHR43433:SF5">
    <property type="entry name" value="AB HYDROLASE-1 DOMAIN-CONTAINING PROTEIN"/>
    <property type="match status" value="1"/>
</dbReference>
<dbReference type="Pfam" id="PF00561">
    <property type="entry name" value="Abhydrolase_1"/>
    <property type="match status" value="1"/>
</dbReference>
<feature type="domain" description="AB hydrolase-1" evidence="1">
    <location>
        <begin position="68"/>
        <end position="320"/>
    </location>
</feature>
<organism evidence="2 3">
    <name type="scientific">Tieghemiomyces parasiticus</name>
    <dbReference type="NCBI Taxonomy" id="78921"/>
    <lineage>
        <taxon>Eukaryota</taxon>
        <taxon>Fungi</taxon>
        <taxon>Fungi incertae sedis</taxon>
        <taxon>Zoopagomycota</taxon>
        <taxon>Kickxellomycotina</taxon>
        <taxon>Dimargaritomycetes</taxon>
        <taxon>Dimargaritales</taxon>
        <taxon>Dimargaritaceae</taxon>
        <taxon>Tieghemiomyces</taxon>
    </lineage>
</organism>
<dbReference type="Proteomes" id="UP001150569">
    <property type="component" value="Unassembled WGS sequence"/>
</dbReference>
<accession>A0A9W8AM65</accession>
<dbReference type="PANTHER" id="PTHR43433">
    <property type="entry name" value="HYDROLASE, ALPHA/BETA FOLD FAMILY PROTEIN"/>
    <property type="match status" value="1"/>
</dbReference>
<dbReference type="InterPro" id="IPR000073">
    <property type="entry name" value="AB_hydrolase_1"/>
</dbReference>
<dbReference type="Gene3D" id="3.40.50.1820">
    <property type="entry name" value="alpha/beta hydrolase"/>
    <property type="match status" value="1"/>
</dbReference>
<evidence type="ECO:0000313" key="3">
    <source>
        <dbReference type="Proteomes" id="UP001150569"/>
    </source>
</evidence>
<dbReference type="OrthoDB" id="19657at2759"/>
<evidence type="ECO:0000259" key="1">
    <source>
        <dbReference type="Pfam" id="PF00561"/>
    </source>
</evidence>
<proteinExistence type="predicted"/>
<evidence type="ECO:0000313" key="2">
    <source>
        <dbReference type="EMBL" id="KAJ1930573.1"/>
    </source>
</evidence>
<dbReference type="EMBL" id="JANBPT010000004">
    <property type="protein sequence ID" value="KAJ1930573.1"/>
    <property type="molecule type" value="Genomic_DNA"/>
</dbReference>
<keyword evidence="3" id="KW-1185">Reference proteome</keyword>
<reference evidence="2" key="1">
    <citation type="submission" date="2022-07" db="EMBL/GenBank/DDBJ databases">
        <title>Phylogenomic reconstructions and comparative analyses of Kickxellomycotina fungi.</title>
        <authorList>
            <person name="Reynolds N.K."/>
            <person name="Stajich J.E."/>
            <person name="Barry K."/>
            <person name="Grigoriev I.V."/>
            <person name="Crous P."/>
            <person name="Smith M.E."/>
        </authorList>
    </citation>
    <scope>NUCLEOTIDE SEQUENCE</scope>
    <source>
        <strain evidence="2">RSA 861</strain>
    </source>
</reference>
<dbReference type="AlphaFoldDB" id="A0A9W8AM65"/>
<gene>
    <name evidence="2" type="ORF">IWQ60_000183</name>
</gene>
<comment type="caution">
    <text evidence="2">The sequence shown here is derived from an EMBL/GenBank/DDBJ whole genome shotgun (WGS) entry which is preliminary data.</text>
</comment>
<sequence>MTIESLRLDQPSVDGTVEAEPLLANLPQVLLIDTLVRQAYFTVPAGPNEGTEAFRIYYELHGRGPRRVVFIGGFGMGLVGWENQIRYFAAQPGYQVLVLDSRGAGWSDTPSGLYTTKTMAHDVLGLLDHVGWTADVHVVGVSLGGMVAQEMAVEGDLGRFASLTFVSTTPGRRWFPLSTSCHFVRLMITQDPREKLRLAQGLMFPTFWLDQPCKELEGHPQLVGRVRTNLDFIREGGLDRGRFTRLQTFNGFLAQLSASLRHWASAEQLQPLRDHPRVRCLILTGTDDRMIPCADSLLLASHLRAPTLVFPGSGHVLPLEQTRRFNAVLDRQFSGADVIGV</sequence>
<dbReference type="SUPFAM" id="SSF53474">
    <property type="entry name" value="alpha/beta-Hydrolases"/>
    <property type="match status" value="1"/>
</dbReference>
<dbReference type="InterPro" id="IPR029058">
    <property type="entry name" value="AB_hydrolase_fold"/>
</dbReference>
<name>A0A9W8AM65_9FUNG</name>
<dbReference type="InterPro" id="IPR050471">
    <property type="entry name" value="AB_hydrolase"/>
</dbReference>